<dbReference type="GO" id="GO:0005886">
    <property type="term" value="C:plasma membrane"/>
    <property type="evidence" value="ECO:0007669"/>
    <property type="project" value="UniProtKB-SubCell"/>
</dbReference>
<dbReference type="GO" id="GO:0055085">
    <property type="term" value="P:transmembrane transport"/>
    <property type="evidence" value="ECO:0007669"/>
    <property type="project" value="InterPro"/>
</dbReference>
<feature type="transmembrane region" description="Helical" evidence="7">
    <location>
        <begin position="300"/>
        <end position="320"/>
    </location>
</feature>
<evidence type="ECO:0000256" key="6">
    <source>
        <dbReference type="ARBA" id="ARBA00023136"/>
    </source>
</evidence>
<evidence type="ECO:0000256" key="2">
    <source>
        <dbReference type="ARBA" id="ARBA00022448"/>
    </source>
</evidence>
<dbReference type="Gene3D" id="1.10.3720.10">
    <property type="entry name" value="MetI-like"/>
    <property type="match status" value="2"/>
</dbReference>
<feature type="transmembrane region" description="Helical" evidence="7">
    <location>
        <begin position="520"/>
        <end position="541"/>
    </location>
</feature>
<dbReference type="RefSeq" id="WP_114190618.1">
    <property type="nucleotide sequence ID" value="NZ_CP029295.1"/>
</dbReference>
<dbReference type="InterPro" id="IPR035906">
    <property type="entry name" value="MetI-like_sf"/>
</dbReference>
<dbReference type="AlphaFoldDB" id="A0A2Z5IQP4"/>
<evidence type="ECO:0000313" key="10">
    <source>
        <dbReference type="Proteomes" id="UP000252477"/>
    </source>
</evidence>
<dbReference type="SUPFAM" id="SSF161098">
    <property type="entry name" value="MetI-like"/>
    <property type="match status" value="2"/>
</dbReference>
<dbReference type="PROSITE" id="PS50928">
    <property type="entry name" value="ABC_TM1"/>
    <property type="match status" value="2"/>
</dbReference>
<feature type="transmembrane region" description="Helical" evidence="7">
    <location>
        <begin position="357"/>
        <end position="381"/>
    </location>
</feature>
<keyword evidence="10" id="KW-1185">Reference proteome</keyword>
<evidence type="ECO:0000256" key="7">
    <source>
        <dbReference type="RuleBase" id="RU363032"/>
    </source>
</evidence>
<keyword evidence="2 7" id="KW-0813">Transport</keyword>
<feature type="transmembrane region" description="Helical" evidence="7">
    <location>
        <begin position="254"/>
        <end position="279"/>
    </location>
</feature>
<evidence type="ECO:0000256" key="3">
    <source>
        <dbReference type="ARBA" id="ARBA00022475"/>
    </source>
</evidence>
<proteinExistence type="inferred from homology"/>
<feature type="transmembrane region" description="Helical" evidence="7">
    <location>
        <begin position="96"/>
        <end position="114"/>
    </location>
</feature>
<dbReference type="Pfam" id="PF00528">
    <property type="entry name" value="BPD_transp_1"/>
    <property type="match status" value="1"/>
</dbReference>
<dbReference type="EMBL" id="CP029295">
    <property type="protein sequence ID" value="AXE60496.1"/>
    <property type="molecule type" value="Genomic_DNA"/>
</dbReference>
<keyword evidence="3" id="KW-1003">Cell membrane</keyword>
<feature type="transmembrane region" description="Helical" evidence="7">
    <location>
        <begin position="28"/>
        <end position="49"/>
    </location>
</feature>
<keyword evidence="5 7" id="KW-1133">Transmembrane helix</keyword>
<evidence type="ECO:0000256" key="4">
    <source>
        <dbReference type="ARBA" id="ARBA00022692"/>
    </source>
</evidence>
<evidence type="ECO:0000256" key="5">
    <source>
        <dbReference type="ARBA" id="ARBA00022989"/>
    </source>
</evidence>
<feature type="domain" description="ABC transmembrane type-1" evidence="8">
    <location>
        <begin position="90"/>
        <end position="271"/>
    </location>
</feature>
<dbReference type="Proteomes" id="UP000252477">
    <property type="component" value="Chromosome"/>
</dbReference>
<dbReference type="PANTHER" id="PTHR30043:SF1">
    <property type="entry name" value="ABC TRANSPORT SYSTEM PERMEASE PROTEIN P69"/>
    <property type="match status" value="1"/>
</dbReference>
<dbReference type="PANTHER" id="PTHR30043">
    <property type="entry name" value="PHOSPHONATES TRANSPORT SYSTEM PERMEASE PROTEIN"/>
    <property type="match status" value="1"/>
</dbReference>
<keyword evidence="6 7" id="KW-0472">Membrane</keyword>
<feature type="transmembrane region" description="Helical" evidence="7">
    <location>
        <begin position="126"/>
        <end position="147"/>
    </location>
</feature>
<evidence type="ECO:0000313" key="9">
    <source>
        <dbReference type="EMBL" id="AXE60496.1"/>
    </source>
</evidence>
<comment type="similarity">
    <text evidence="7">Belongs to the binding-protein-dependent transport system permease family.</text>
</comment>
<evidence type="ECO:0000259" key="8">
    <source>
        <dbReference type="PROSITE" id="PS50928"/>
    </source>
</evidence>
<accession>A0A2Z5IQP4</accession>
<organism evidence="9 10">
    <name type="scientific">[Mycoplasma] phocae</name>
    <dbReference type="NCBI Taxonomy" id="142651"/>
    <lineage>
        <taxon>Bacteria</taxon>
        <taxon>Bacillati</taxon>
        <taxon>Mycoplasmatota</taxon>
        <taxon>Mycoplasmoidales</taxon>
        <taxon>Metamycoplasmataceae</taxon>
        <taxon>Metamycoplasma</taxon>
    </lineage>
</organism>
<reference evidence="9 10" key="1">
    <citation type="submission" date="2018-05" db="EMBL/GenBank/DDBJ databases">
        <title>Annotation of the Mycoplasma phocidae genome.</title>
        <authorList>
            <person name="Brown D.R."/>
            <person name="Kutish G.F."/>
            <person name="Frasca S.Jr."/>
        </authorList>
    </citation>
    <scope>NUCLEOTIDE SEQUENCE [LARGE SCALE GENOMIC DNA]</scope>
    <source>
        <strain evidence="9 10">105</strain>
    </source>
</reference>
<feature type="domain" description="ABC transmembrane type-1" evidence="8">
    <location>
        <begin position="357"/>
        <end position="541"/>
    </location>
</feature>
<gene>
    <name evidence="9" type="ORF">DA803_00065</name>
</gene>
<protein>
    <submittedName>
        <fullName evidence="9">ABC transporter permease</fullName>
    </submittedName>
</protein>
<dbReference type="KEGG" id="mpho:DA803_00065"/>
<feature type="transmembrane region" description="Helical" evidence="7">
    <location>
        <begin position="223"/>
        <end position="242"/>
    </location>
</feature>
<sequence>MNNIKITKRWWREEINHHEIKLKGPINLWWKILLLFFIVAFSLFSIYYIGFGFSNNGLAIFKNNLKSFFNVSSFSRLFNENLFILAIRFLWESIKIIFLGTALGIICAFISAYFSNYKMNSKYIVIPVKIAIIFLRLIPEIFFIYLFKIGFDKSLAIMLIFIWFTWIWLHEYFSQAIENSNFNMFYHLTRNKSSKFKAFWIEIMPQVKIKFLNYMFLAFESNLRWSSILFEFSFLGIGYLIYPNTRNINYSELMIPLIVLILFLFLLEIINFSLKRFFFISKTQKVDLKKYATQQNIKKIIIGFLVVAVIVIIGFGIASLTNEKAYFGSGINYINNFFHPNWENVIWGFSGGVAQMILQLVCLTFLSLLLIYLIAYLKMFFMTKQLFGNKTSITFRFTNSAVRAIPTISWFLIISSLFINSYAPFVIAFAIHGAASMTRNLESSIRKIDQSKIENLRIRGYSKIKIFNNFIMPSIKLDFITFFSFELEKTIRNFITYGLYGASLLGEATQLSRVKEINDIAPYLWIGFIIIAMINLVTYLIRIKFKGNYHHIFLKKLFV</sequence>
<name>A0A2Z5IQP4_9BACT</name>
<keyword evidence="4 7" id="KW-0812">Transmembrane</keyword>
<dbReference type="InterPro" id="IPR000515">
    <property type="entry name" value="MetI-like"/>
</dbReference>
<comment type="subcellular location">
    <subcellularLocation>
        <location evidence="1 7">Cell membrane</location>
        <topology evidence="1 7">Multi-pass membrane protein</topology>
    </subcellularLocation>
</comment>
<feature type="transmembrane region" description="Helical" evidence="7">
    <location>
        <begin position="153"/>
        <end position="169"/>
    </location>
</feature>
<evidence type="ECO:0000256" key="1">
    <source>
        <dbReference type="ARBA" id="ARBA00004651"/>
    </source>
</evidence>
<dbReference type="OrthoDB" id="401373at2"/>